<dbReference type="EMBL" id="BOMV01000054">
    <property type="protein sequence ID" value="GIE96973.1"/>
    <property type="molecule type" value="Genomic_DNA"/>
</dbReference>
<dbReference type="InterPro" id="IPR000182">
    <property type="entry name" value="GNAT_dom"/>
</dbReference>
<dbReference type="Gene3D" id="3.40.630.30">
    <property type="match status" value="1"/>
</dbReference>
<name>A0A919JYB1_9ACTN</name>
<dbReference type="GO" id="GO:0016747">
    <property type="term" value="F:acyltransferase activity, transferring groups other than amino-acyl groups"/>
    <property type="evidence" value="ECO:0007669"/>
    <property type="project" value="InterPro"/>
</dbReference>
<dbReference type="RefSeq" id="WP_203783425.1">
    <property type="nucleotide sequence ID" value="NZ_BOMV01000054.1"/>
</dbReference>
<dbReference type="InterPro" id="IPR016181">
    <property type="entry name" value="Acyl_CoA_acyltransferase"/>
</dbReference>
<dbReference type="PANTHER" id="PTHR43420:SF12">
    <property type="entry name" value="N-ACETYLTRANSFERASE DOMAIN-CONTAINING PROTEIN"/>
    <property type="match status" value="1"/>
</dbReference>
<dbReference type="Proteomes" id="UP000636960">
    <property type="component" value="Unassembled WGS sequence"/>
</dbReference>
<gene>
    <name evidence="4" type="ORF">Ari01nite_44380</name>
</gene>
<dbReference type="Pfam" id="PF00583">
    <property type="entry name" value="Acetyltransf_1"/>
    <property type="match status" value="2"/>
</dbReference>
<evidence type="ECO:0000259" key="3">
    <source>
        <dbReference type="PROSITE" id="PS51186"/>
    </source>
</evidence>
<sequence>MTSTDEPARSALAGDIPDELVRLAGRCLAADGGLPLAADPGFLRRRWQAPPGETFALRAADGSLLAAGAVSPGPNSPIPTGSIPTGPIPTGPIVTGLVDPSARGRGLGARVLDHALSLAEAGQAGAPLALAEGGAPAAVVVETESLTDAADQLFTARGLRQFFAEDVMRIDPSSITAPTWPPSTTCSEWSAKTAPRFHAVYAASFRDRPGFPDPPAEEWIADYASDDEFRPGWSLLASTADLGDVGFVAAADGWIVQVGVVPQARGRGIGEALMRESLSRMEGTEAWLTVNVNNPGAAALYRRLGFTDQGRRARYRR</sequence>
<reference evidence="4" key="1">
    <citation type="submission" date="2021-01" db="EMBL/GenBank/DDBJ databases">
        <title>Whole genome shotgun sequence of Actinoplanes rishiriensis NBRC 108556.</title>
        <authorList>
            <person name="Komaki H."/>
            <person name="Tamura T."/>
        </authorList>
    </citation>
    <scope>NUCLEOTIDE SEQUENCE</scope>
    <source>
        <strain evidence="4">NBRC 108556</strain>
    </source>
</reference>
<keyword evidence="2" id="KW-0012">Acyltransferase</keyword>
<keyword evidence="1" id="KW-0808">Transferase</keyword>
<evidence type="ECO:0000313" key="5">
    <source>
        <dbReference type="Proteomes" id="UP000636960"/>
    </source>
</evidence>
<dbReference type="SUPFAM" id="SSF55729">
    <property type="entry name" value="Acyl-CoA N-acyltransferases (Nat)"/>
    <property type="match status" value="2"/>
</dbReference>
<comment type="caution">
    <text evidence="4">The sequence shown here is derived from an EMBL/GenBank/DDBJ whole genome shotgun (WGS) entry which is preliminary data.</text>
</comment>
<evidence type="ECO:0000313" key="4">
    <source>
        <dbReference type="EMBL" id="GIE96973.1"/>
    </source>
</evidence>
<proteinExistence type="predicted"/>
<accession>A0A919JYB1</accession>
<dbReference type="CDD" id="cd04301">
    <property type="entry name" value="NAT_SF"/>
    <property type="match status" value="2"/>
</dbReference>
<keyword evidence="5" id="KW-1185">Reference proteome</keyword>
<protein>
    <recommendedName>
        <fullName evidence="3">N-acetyltransferase domain-containing protein</fullName>
    </recommendedName>
</protein>
<dbReference type="PROSITE" id="PS51186">
    <property type="entry name" value="GNAT"/>
    <property type="match status" value="1"/>
</dbReference>
<dbReference type="AlphaFoldDB" id="A0A919JYB1"/>
<dbReference type="InterPro" id="IPR050680">
    <property type="entry name" value="YpeA/RimI_acetyltransf"/>
</dbReference>
<evidence type="ECO:0000256" key="2">
    <source>
        <dbReference type="ARBA" id="ARBA00023315"/>
    </source>
</evidence>
<organism evidence="4 5">
    <name type="scientific">Paractinoplanes rishiriensis</name>
    <dbReference type="NCBI Taxonomy" id="1050105"/>
    <lineage>
        <taxon>Bacteria</taxon>
        <taxon>Bacillati</taxon>
        <taxon>Actinomycetota</taxon>
        <taxon>Actinomycetes</taxon>
        <taxon>Micromonosporales</taxon>
        <taxon>Micromonosporaceae</taxon>
        <taxon>Paractinoplanes</taxon>
    </lineage>
</organism>
<evidence type="ECO:0000256" key="1">
    <source>
        <dbReference type="ARBA" id="ARBA00022679"/>
    </source>
</evidence>
<feature type="domain" description="N-acetyltransferase" evidence="3">
    <location>
        <begin position="184"/>
        <end position="317"/>
    </location>
</feature>
<dbReference type="PANTHER" id="PTHR43420">
    <property type="entry name" value="ACETYLTRANSFERASE"/>
    <property type="match status" value="1"/>
</dbReference>